<dbReference type="InParanoid" id="G2Y1J8"/>
<dbReference type="Proteomes" id="UP000008177">
    <property type="component" value="Unplaced contigs"/>
</dbReference>
<name>G2Y1J8_BOTF4</name>
<sequence length="57" mass="6586">MYCVSPFWESFPNQSSPRGVDEAFEKVRLYLSLGTGLESDFRMSFSFSHSQSNIETR</sequence>
<protein>
    <submittedName>
        <fullName evidence="1">Uncharacterized protein</fullName>
    </submittedName>
</protein>
<dbReference type="AlphaFoldDB" id="G2Y1J8"/>
<evidence type="ECO:0000313" key="2">
    <source>
        <dbReference type="Proteomes" id="UP000008177"/>
    </source>
</evidence>
<organism evidence="1 2">
    <name type="scientific">Botryotinia fuckeliana (strain T4)</name>
    <name type="common">Noble rot fungus</name>
    <name type="synonym">Botrytis cinerea</name>
    <dbReference type="NCBI Taxonomy" id="999810"/>
    <lineage>
        <taxon>Eukaryota</taxon>
        <taxon>Fungi</taxon>
        <taxon>Dikarya</taxon>
        <taxon>Ascomycota</taxon>
        <taxon>Pezizomycotina</taxon>
        <taxon>Leotiomycetes</taxon>
        <taxon>Helotiales</taxon>
        <taxon>Sclerotiniaceae</taxon>
        <taxon>Botrytis</taxon>
    </lineage>
</organism>
<dbReference type="EMBL" id="FQ790282">
    <property type="protein sequence ID" value="CCD46538.1"/>
    <property type="molecule type" value="Genomic_DNA"/>
</dbReference>
<accession>G2Y1J8</accession>
<reference evidence="2" key="1">
    <citation type="journal article" date="2011" name="PLoS Genet.">
        <title>Genomic analysis of the necrotrophic fungal pathogens Sclerotinia sclerotiorum and Botrytis cinerea.</title>
        <authorList>
            <person name="Amselem J."/>
            <person name="Cuomo C.A."/>
            <person name="van Kan J.A."/>
            <person name="Viaud M."/>
            <person name="Benito E.P."/>
            <person name="Couloux A."/>
            <person name="Coutinho P.M."/>
            <person name="de Vries R.P."/>
            <person name="Dyer P.S."/>
            <person name="Fillinger S."/>
            <person name="Fournier E."/>
            <person name="Gout L."/>
            <person name="Hahn M."/>
            <person name="Kohn L."/>
            <person name="Lapalu N."/>
            <person name="Plummer K.M."/>
            <person name="Pradier J.M."/>
            <person name="Quevillon E."/>
            <person name="Sharon A."/>
            <person name="Simon A."/>
            <person name="ten Have A."/>
            <person name="Tudzynski B."/>
            <person name="Tudzynski P."/>
            <person name="Wincker P."/>
            <person name="Andrew M."/>
            <person name="Anthouard V."/>
            <person name="Beever R.E."/>
            <person name="Beffa R."/>
            <person name="Benoit I."/>
            <person name="Bouzid O."/>
            <person name="Brault B."/>
            <person name="Chen Z."/>
            <person name="Choquer M."/>
            <person name="Collemare J."/>
            <person name="Cotton P."/>
            <person name="Danchin E.G."/>
            <person name="Da Silva C."/>
            <person name="Gautier A."/>
            <person name="Giraud C."/>
            <person name="Giraud T."/>
            <person name="Gonzalez C."/>
            <person name="Grossetete S."/>
            <person name="Guldener U."/>
            <person name="Henrissat B."/>
            <person name="Howlett B.J."/>
            <person name="Kodira C."/>
            <person name="Kretschmer M."/>
            <person name="Lappartient A."/>
            <person name="Leroch M."/>
            <person name="Levis C."/>
            <person name="Mauceli E."/>
            <person name="Neuveglise C."/>
            <person name="Oeser B."/>
            <person name="Pearson M."/>
            <person name="Poulain J."/>
            <person name="Poussereau N."/>
            <person name="Quesneville H."/>
            <person name="Rascle C."/>
            <person name="Schumacher J."/>
            <person name="Segurens B."/>
            <person name="Sexton A."/>
            <person name="Silva E."/>
            <person name="Sirven C."/>
            <person name="Soanes D.M."/>
            <person name="Talbot N.J."/>
            <person name="Templeton M."/>
            <person name="Yandava C."/>
            <person name="Yarden O."/>
            <person name="Zeng Q."/>
            <person name="Rollins J.A."/>
            <person name="Lebrun M.H."/>
            <person name="Dickman M."/>
        </authorList>
    </citation>
    <scope>NUCLEOTIDE SEQUENCE [LARGE SCALE GENOMIC DNA]</scope>
    <source>
        <strain evidence="2">T4</strain>
    </source>
</reference>
<gene>
    <name evidence="1" type="ORF">BofuT4_uP041490.1</name>
</gene>
<dbReference type="HOGENOM" id="CLU_2996274_0_0_1"/>
<proteinExistence type="predicted"/>
<evidence type="ECO:0000313" key="1">
    <source>
        <dbReference type="EMBL" id="CCD46538.1"/>
    </source>
</evidence>